<evidence type="ECO:0000313" key="2">
    <source>
        <dbReference type="EMBL" id="NWJ48119.1"/>
    </source>
</evidence>
<evidence type="ECO:0000259" key="1">
    <source>
        <dbReference type="Pfam" id="PF00717"/>
    </source>
</evidence>
<dbReference type="Proteomes" id="UP001431572">
    <property type="component" value="Chromosome 2"/>
</dbReference>
<dbReference type="CDD" id="cd06529">
    <property type="entry name" value="S24_LexA-like"/>
    <property type="match status" value="1"/>
</dbReference>
<dbReference type="Gene3D" id="2.10.109.10">
    <property type="entry name" value="Umud Fragment, subunit A"/>
    <property type="match status" value="1"/>
</dbReference>
<dbReference type="EMBL" id="CP128400">
    <property type="protein sequence ID" value="WJW68059.1"/>
    <property type="molecule type" value="Genomic_DNA"/>
</dbReference>
<feature type="domain" description="Peptidase S24/S26A/S26B/S26C" evidence="1">
    <location>
        <begin position="101"/>
        <end position="241"/>
    </location>
</feature>
<dbReference type="InterPro" id="IPR036286">
    <property type="entry name" value="LexA/Signal_pep-like_sf"/>
</dbReference>
<reference evidence="2 4" key="1">
    <citation type="submission" date="2020-06" db="EMBL/GenBank/DDBJ databases">
        <title>Anoxygenic phototrophic Chloroflexota member uses a Type I reaction center.</title>
        <authorList>
            <person name="Tsuji J.M."/>
            <person name="Shaw N.A."/>
            <person name="Nagashima S."/>
            <person name="Venkiteswaran J."/>
            <person name="Schiff S.L."/>
            <person name="Hanada S."/>
            <person name="Tank M."/>
            <person name="Neufeld J.D."/>
        </authorList>
    </citation>
    <scope>NUCLEOTIDE SEQUENCE [LARGE SCALE GENOMIC DNA]</scope>
    <source>
        <strain evidence="2">L227-S17</strain>
    </source>
</reference>
<dbReference type="Pfam" id="PF00717">
    <property type="entry name" value="Peptidase_S24"/>
    <property type="match status" value="1"/>
</dbReference>
<dbReference type="PANTHER" id="PTHR33516:SF2">
    <property type="entry name" value="LEXA REPRESSOR-RELATED"/>
    <property type="match status" value="1"/>
</dbReference>
<dbReference type="InterPro" id="IPR039418">
    <property type="entry name" value="LexA-like"/>
</dbReference>
<organism evidence="2 4">
    <name type="scientific">Candidatus Chlorohelix allophototropha</name>
    <dbReference type="NCBI Taxonomy" id="3003348"/>
    <lineage>
        <taxon>Bacteria</taxon>
        <taxon>Bacillati</taxon>
        <taxon>Chloroflexota</taxon>
        <taxon>Chloroflexia</taxon>
        <taxon>Candidatus Chloroheliales</taxon>
        <taxon>Candidatus Chloroheliaceae</taxon>
        <taxon>Candidatus Chlorohelix</taxon>
    </lineage>
</organism>
<dbReference type="PANTHER" id="PTHR33516">
    <property type="entry name" value="LEXA REPRESSOR"/>
    <property type="match status" value="1"/>
</dbReference>
<dbReference type="SUPFAM" id="SSF51306">
    <property type="entry name" value="LexA/Signal peptidase"/>
    <property type="match status" value="1"/>
</dbReference>
<evidence type="ECO:0000313" key="4">
    <source>
        <dbReference type="Proteomes" id="UP000521676"/>
    </source>
</evidence>
<dbReference type="Proteomes" id="UP000521676">
    <property type="component" value="Unassembled WGS sequence"/>
</dbReference>
<keyword evidence="5" id="KW-1185">Reference proteome</keyword>
<accession>A0A8T7M7M7</accession>
<reference evidence="3" key="2">
    <citation type="journal article" date="2024" name="Nature">
        <title>Anoxygenic phototroph of the Chloroflexota uses a type I reaction centre.</title>
        <authorList>
            <person name="Tsuji J.M."/>
            <person name="Shaw N.A."/>
            <person name="Nagashima S."/>
            <person name="Venkiteswaran J.J."/>
            <person name="Schiff S.L."/>
            <person name="Watanabe T."/>
            <person name="Fukui M."/>
            <person name="Hanada S."/>
            <person name="Tank M."/>
            <person name="Neufeld J.D."/>
        </authorList>
    </citation>
    <scope>NUCLEOTIDE SEQUENCE</scope>
    <source>
        <strain evidence="3">L227-S17</strain>
    </source>
</reference>
<dbReference type="AlphaFoldDB" id="A0A8T7M7M7"/>
<sequence length="250" mass="27921">MKYNKENNNKDKATISGDSAASCWNFKRTSNITGEYGFTLSQRTADGTLSDYRILGQSKDITISQSSKTRPNRYNSSVKMVASDGPAPWDNFNQVSYVKLPVVGEVAAGQYDVTIAYHETGYGADVDFVMLNQDEVKINRQTYALRVRGQSMIENEIDDGDIIIVQSQTWADEGDFVIACLTDSNDPAGLVTLKRFYRHRYSDRVLLQPANQNLGPIHILPQRGDSERDDLDGVKIQGRVVAIIKNGWVN</sequence>
<dbReference type="InterPro" id="IPR015927">
    <property type="entry name" value="Peptidase_S24_S26A/B/C"/>
</dbReference>
<gene>
    <name evidence="2" type="ORF">HXX08_19865</name>
    <name evidence="3" type="ORF">OZ401_003656</name>
</gene>
<name>A0A8T7M7M7_9CHLR</name>
<evidence type="ECO:0000313" key="3">
    <source>
        <dbReference type="EMBL" id="WJW68059.1"/>
    </source>
</evidence>
<dbReference type="InterPro" id="IPR050077">
    <property type="entry name" value="LexA_repressor"/>
</dbReference>
<dbReference type="EMBL" id="JACATZ010000003">
    <property type="protein sequence ID" value="NWJ48119.1"/>
    <property type="molecule type" value="Genomic_DNA"/>
</dbReference>
<proteinExistence type="predicted"/>
<protein>
    <recommendedName>
        <fullName evidence="1">Peptidase S24/S26A/S26B/S26C domain-containing protein</fullName>
    </recommendedName>
</protein>
<evidence type="ECO:0000313" key="5">
    <source>
        <dbReference type="Proteomes" id="UP001431572"/>
    </source>
</evidence>
<dbReference type="RefSeq" id="WP_341469963.1">
    <property type="nucleotide sequence ID" value="NZ_CP128400.1"/>
</dbReference>